<dbReference type="Gene3D" id="1.20.1070.10">
    <property type="entry name" value="Rhodopsin 7-helix transmembrane proteins"/>
    <property type="match status" value="1"/>
</dbReference>
<feature type="domain" description="G-protein coupled receptors family 1 profile" evidence="9">
    <location>
        <begin position="1"/>
        <end position="233"/>
    </location>
</feature>
<feature type="transmembrane region" description="Helical" evidence="8">
    <location>
        <begin position="21"/>
        <end position="43"/>
    </location>
</feature>
<name>A0A8C4JAR7_DRONO</name>
<dbReference type="GO" id="GO:0007189">
    <property type="term" value="P:adenylate cyclase-activating G protein-coupled receptor signaling pathway"/>
    <property type="evidence" value="ECO:0007669"/>
    <property type="project" value="TreeGrafter"/>
</dbReference>
<evidence type="ECO:0000256" key="7">
    <source>
        <dbReference type="ARBA" id="ARBA00023180"/>
    </source>
</evidence>
<dbReference type="PRINTS" id="PR01739">
    <property type="entry name" value="RELAXINR"/>
</dbReference>
<dbReference type="AlphaFoldDB" id="A0A8C4JAR7"/>
<dbReference type="InterPro" id="IPR000276">
    <property type="entry name" value="GPCR_Rhodpsn"/>
</dbReference>
<dbReference type="Proteomes" id="UP000694423">
    <property type="component" value="Unplaced"/>
</dbReference>
<reference evidence="10" key="2">
    <citation type="submission" date="2025-09" db="UniProtKB">
        <authorList>
            <consortium name="Ensembl"/>
        </authorList>
    </citation>
    <scope>IDENTIFICATION</scope>
</reference>
<keyword evidence="11" id="KW-1185">Reference proteome</keyword>
<evidence type="ECO:0000256" key="5">
    <source>
        <dbReference type="ARBA" id="ARBA00022989"/>
    </source>
</evidence>
<keyword evidence="3 8" id="KW-0812">Transmembrane</keyword>
<protein>
    <recommendedName>
        <fullName evidence="9">G-protein coupled receptors family 1 profile domain-containing protein</fullName>
    </recommendedName>
</protein>
<evidence type="ECO:0000313" key="10">
    <source>
        <dbReference type="Ensembl" id="ENSDNVP00000006088.1"/>
    </source>
</evidence>
<evidence type="ECO:0000313" key="11">
    <source>
        <dbReference type="Proteomes" id="UP000694423"/>
    </source>
</evidence>
<evidence type="ECO:0000256" key="2">
    <source>
        <dbReference type="ARBA" id="ARBA00022614"/>
    </source>
</evidence>
<keyword evidence="7" id="KW-0325">Glycoprotein</keyword>
<sequence length="233" mass="26625">MHTINGLTPVEDLLANNTHTLSIKILCCADCLMEVYLFFIEVLDVKYRGQYKKLAVLWMESLPCHIMGFITTLSTEVSGLLLTFLTLQKYLVIVFPFRNIQPGKQQTIVILTSIWIAGFFLAIIPFWNEDFFGNYYGKNSVCYPLNSDQIEEIGGNGYSLGIFPGKFNFYQLIITHYTITVHIVILSKGTQQDRSLICWVLAAQTLTGVCHMKSLAFSFNKTQMSVTKKRRRH</sequence>
<comment type="subcellular location">
    <subcellularLocation>
        <location evidence="1">Membrane</location>
    </subcellularLocation>
</comment>
<dbReference type="PROSITE" id="PS50262">
    <property type="entry name" value="G_PROTEIN_RECEP_F1_2"/>
    <property type="match status" value="1"/>
</dbReference>
<keyword evidence="5 8" id="KW-1133">Transmembrane helix</keyword>
<dbReference type="PANTHER" id="PTHR24372">
    <property type="entry name" value="GLYCOPROTEIN HORMONE RECEPTOR"/>
    <property type="match status" value="1"/>
</dbReference>
<dbReference type="Ensembl" id="ENSDNVT00000007345.1">
    <property type="protein sequence ID" value="ENSDNVP00000006088.1"/>
    <property type="gene ID" value="ENSDNVG00000004359.1"/>
</dbReference>
<keyword evidence="6 8" id="KW-0472">Membrane</keyword>
<organism evidence="10 11">
    <name type="scientific">Dromaius novaehollandiae</name>
    <name type="common">Emu</name>
    <dbReference type="NCBI Taxonomy" id="8790"/>
    <lineage>
        <taxon>Eukaryota</taxon>
        <taxon>Metazoa</taxon>
        <taxon>Chordata</taxon>
        <taxon>Craniata</taxon>
        <taxon>Vertebrata</taxon>
        <taxon>Euteleostomi</taxon>
        <taxon>Archelosauria</taxon>
        <taxon>Archosauria</taxon>
        <taxon>Dinosauria</taxon>
        <taxon>Saurischia</taxon>
        <taxon>Theropoda</taxon>
        <taxon>Coelurosauria</taxon>
        <taxon>Aves</taxon>
        <taxon>Palaeognathae</taxon>
        <taxon>Casuariiformes</taxon>
        <taxon>Dromaiidae</taxon>
        <taxon>Dromaius</taxon>
    </lineage>
</organism>
<dbReference type="InterPro" id="IPR008112">
    <property type="entry name" value="Relaxin_rcpt"/>
</dbReference>
<keyword evidence="2" id="KW-0433">Leucine-rich repeat</keyword>
<dbReference type="Pfam" id="PF00001">
    <property type="entry name" value="7tm_1"/>
    <property type="match status" value="1"/>
</dbReference>
<dbReference type="GO" id="GO:0005886">
    <property type="term" value="C:plasma membrane"/>
    <property type="evidence" value="ECO:0007669"/>
    <property type="project" value="TreeGrafter"/>
</dbReference>
<accession>A0A8C4JAR7</accession>
<dbReference type="GO" id="GO:0009755">
    <property type="term" value="P:hormone-mediated signaling pathway"/>
    <property type="evidence" value="ECO:0007669"/>
    <property type="project" value="TreeGrafter"/>
</dbReference>
<dbReference type="GO" id="GO:0008528">
    <property type="term" value="F:G protein-coupled peptide receptor activity"/>
    <property type="evidence" value="ECO:0007669"/>
    <property type="project" value="TreeGrafter"/>
</dbReference>
<reference evidence="10" key="1">
    <citation type="submission" date="2025-08" db="UniProtKB">
        <authorList>
            <consortium name="Ensembl"/>
        </authorList>
    </citation>
    <scope>IDENTIFICATION</scope>
</reference>
<feature type="transmembrane region" description="Helical" evidence="8">
    <location>
        <begin position="169"/>
        <end position="186"/>
    </location>
</feature>
<evidence type="ECO:0000256" key="4">
    <source>
        <dbReference type="ARBA" id="ARBA00022737"/>
    </source>
</evidence>
<dbReference type="InterPro" id="IPR017452">
    <property type="entry name" value="GPCR_Rhodpsn_7TM"/>
</dbReference>
<evidence type="ECO:0000256" key="6">
    <source>
        <dbReference type="ARBA" id="ARBA00023136"/>
    </source>
</evidence>
<dbReference type="SUPFAM" id="SSF81321">
    <property type="entry name" value="Family A G protein-coupled receptor-like"/>
    <property type="match status" value="1"/>
</dbReference>
<evidence type="ECO:0000256" key="3">
    <source>
        <dbReference type="ARBA" id="ARBA00022692"/>
    </source>
</evidence>
<evidence type="ECO:0000259" key="9">
    <source>
        <dbReference type="PROSITE" id="PS50262"/>
    </source>
</evidence>
<proteinExistence type="predicted"/>
<evidence type="ECO:0000256" key="1">
    <source>
        <dbReference type="ARBA" id="ARBA00004370"/>
    </source>
</evidence>
<evidence type="ECO:0000256" key="8">
    <source>
        <dbReference type="SAM" id="Phobius"/>
    </source>
</evidence>
<feature type="transmembrane region" description="Helical" evidence="8">
    <location>
        <begin position="109"/>
        <end position="127"/>
    </location>
</feature>
<dbReference type="PANTHER" id="PTHR24372:SF72">
    <property type="entry name" value="RELAXIN RECEPTOR 2"/>
    <property type="match status" value="1"/>
</dbReference>
<keyword evidence="4" id="KW-0677">Repeat</keyword>